<protein>
    <submittedName>
        <fullName evidence="1">Uncharacterized protein</fullName>
    </submittedName>
</protein>
<dbReference type="Proteomes" id="UP000004848">
    <property type="component" value="Unassembled WGS sequence"/>
</dbReference>
<name>A0P4B1_ROSAI</name>
<evidence type="ECO:0000313" key="2">
    <source>
        <dbReference type="Proteomes" id="UP000004848"/>
    </source>
</evidence>
<accession>A0P4B1</accession>
<dbReference type="EMBL" id="AAUW01000042">
    <property type="protein sequence ID" value="EAV40136.1"/>
    <property type="molecule type" value="Genomic_DNA"/>
</dbReference>
<gene>
    <name evidence="1" type="ORF">SIAM614_28641</name>
</gene>
<evidence type="ECO:0000313" key="1">
    <source>
        <dbReference type="EMBL" id="EAV40136.1"/>
    </source>
</evidence>
<proteinExistence type="predicted"/>
<comment type="caution">
    <text evidence="1">The sequence shown here is derived from an EMBL/GenBank/DDBJ whole genome shotgun (WGS) entry which is preliminary data.</text>
</comment>
<dbReference type="AlphaFoldDB" id="A0P4B1"/>
<reference evidence="1 2" key="1">
    <citation type="submission" date="2006-05" db="EMBL/GenBank/DDBJ databases">
        <authorList>
            <person name="King G."/>
            <person name="Ferriera S."/>
            <person name="Johnson J."/>
            <person name="Kravitz S."/>
            <person name="Beeson K."/>
            <person name="Sutton G."/>
            <person name="Rogers Y.-H."/>
            <person name="Friedman R."/>
            <person name="Frazier M."/>
            <person name="Venter J.C."/>
        </authorList>
    </citation>
    <scope>NUCLEOTIDE SEQUENCE [LARGE SCALE GENOMIC DNA]</scope>
    <source>
        <strain evidence="2">ATCC 25650 / DSM 13394 / JCM 20685 / NBRC 16684 / NCIMB 2208 / IAM 12614 / B1</strain>
    </source>
</reference>
<sequence>MIPKLRKALEAQRQNQFYVNMISADEIASRSLCAERDLAVAVPEEIDEPIVSIELLCRQPLLTMPRDIEPHFS</sequence>
<organism evidence="1 2">
    <name type="scientific">Roseibium aggregatum (strain ATCC 25650 / DSM 13394 / JCM 20685 / NBRC 16684 / NCIMB 2208 / IAM 12614 / B1)</name>
    <name type="common">Stappia aggregata</name>
    <dbReference type="NCBI Taxonomy" id="384765"/>
    <lineage>
        <taxon>Bacteria</taxon>
        <taxon>Pseudomonadati</taxon>
        <taxon>Pseudomonadota</taxon>
        <taxon>Alphaproteobacteria</taxon>
        <taxon>Hyphomicrobiales</taxon>
        <taxon>Stappiaceae</taxon>
        <taxon>Roseibium</taxon>
    </lineage>
</organism>